<evidence type="ECO:0000313" key="11">
    <source>
        <dbReference type="Proteomes" id="UP001345013"/>
    </source>
</evidence>
<keyword evidence="4" id="KW-0677">Repeat</keyword>
<evidence type="ECO:0000259" key="7">
    <source>
        <dbReference type="Pfam" id="PF08159"/>
    </source>
</evidence>
<dbReference type="Pfam" id="PF23098">
    <property type="entry name" value="Beta-prop_NOL10_N"/>
    <property type="match status" value="1"/>
</dbReference>
<evidence type="ECO:0000256" key="5">
    <source>
        <dbReference type="ARBA" id="ARBA00023242"/>
    </source>
</evidence>
<name>A0ABR0K7S8_9EURO</name>
<organism evidence="10 11">
    <name type="scientific">Lithohypha guttulata</name>
    <dbReference type="NCBI Taxonomy" id="1690604"/>
    <lineage>
        <taxon>Eukaryota</taxon>
        <taxon>Fungi</taxon>
        <taxon>Dikarya</taxon>
        <taxon>Ascomycota</taxon>
        <taxon>Pezizomycotina</taxon>
        <taxon>Eurotiomycetes</taxon>
        <taxon>Chaetothyriomycetidae</taxon>
        <taxon>Chaetothyriales</taxon>
        <taxon>Trichomeriaceae</taxon>
        <taxon>Lithohypha</taxon>
    </lineage>
</organism>
<feature type="domain" description="NUC153" evidence="7">
    <location>
        <begin position="497"/>
        <end position="525"/>
    </location>
</feature>
<feature type="region of interest" description="Disordered" evidence="6">
    <location>
        <begin position="515"/>
        <end position="687"/>
    </location>
</feature>
<dbReference type="EMBL" id="JAVRRG010000072">
    <property type="protein sequence ID" value="KAK5089690.1"/>
    <property type="molecule type" value="Genomic_DNA"/>
</dbReference>
<keyword evidence="11" id="KW-1185">Reference proteome</keyword>
<dbReference type="InterPro" id="IPR056551">
    <property type="entry name" value="Beta-prop_NOL10_N"/>
</dbReference>
<feature type="compositionally biased region" description="Basic and acidic residues" evidence="6">
    <location>
        <begin position="527"/>
        <end position="538"/>
    </location>
</feature>
<dbReference type="InterPro" id="IPR036322">
    <property type="entry name" value="WD40_repeat_dom_sf"/>
</dbReference>
<evidence type="ECO:0000256" key="3">
    <source>
        <dbReference type="ARBA" id="ARBA00022574"/>
    </source>
</evidence>
<dbReference type="Pfam" id="PF23097">
    <property type="entry name" value="NOL10_2nd"/>
    <property type="match status" value="1"/>
</dbReference>
<dbReference type="Pfam" id="PF08159">
    <property type="entry name" value="NUC153"/>
    <property type="match status" value="1"/>
</dbReference>
<dbReference type="InterPro" id="IPR015943">
    <property type="entry name" value="WD40/YVTN_repeat-like_dom_sf"/>
</dbReference>
<comment type="caution">
    <text evidence="10">The sequence shown here is derived from an EMBL/GenBank/DDBJ whole genome shotgun (WGS) entry which is preliminary data.</text>
</comment>
<feature type="domain" description="Nucleolar protein 10-like N-terminal" evidence="9">
    <location>
        <begin position="61"/>
        <end position="347"/>
    </location>
</feature>
<feature type="compositionally biased region" description="Low complexity" evidence="6">
    <location>
        <begin position="552"/>
        <end position="562"/>
    </location>
</feature>
<keyword evidence="3" id="KW-0853">WD repeat</keyword>
<reference evidence="10 11" key="1">
    <citation type="submission" date="2023-08" db="EMBL/GenBank/DDBJ databases">
        <title>Black Yeasts Isolated from many extreme environments.</title>
        <authorList>
            <person name="Coleine C."/>
            <person name="Stajich J.E."/>
            <person name="Selbmann L."/>
        </authorList>
    </citation>
    <scope>NUCLEOTIDE SEQUENCE [LARGE SCALE GENOMIC DNA]</scope>
    <source>
        <strain evidence="10 11">CCFEE 5885</strain>
    </source>
</reference>
<accession>A0ABR0K7S8</accession>
<gene>
    <name evidence="10" type="primary">ENP2</name>
    <name evidence="10" type="ORF">LTR24_005959</name>
</gene>
<protein>
    <submittedName>
        <fullName evidence="10">Small ribosomal subunit biogenesis</fullName>
    </submittedName>
</protein>
<feature type="compositionally biased region" description="Basic and acidic residues" evidence="6">
    <location>
        <begin position="475"/>
        <end position="491"/>
    </location>
</feature>
<dbReference type="SUPFAM" id="SSF50978">
    <property type="entry name" value="WD40 repeat-like"/>
    <property type="match status" value="1"/>
</dbReference>
<dbReference type="InterPro" id="IPR040382">
    <property type="entry name" value="NOL10/Enp2"/>
</dbReference>
<evidence type="ECO:0000256" key="2">
    <source>
        <dbReference type="ARBA" id="ARBA00005264"/>
    </source>
</evidence>
<evidence type="ECO:0000259" key="8">
    <source>
        <dbReference type="Pfam" id="PF23097"/>
    </source>
</evidence>
<dbReference type="Proteomes" id="UP001345013">
    <property type="component" value="Unassembled WGS sequence"/>
</dbReference>
<proteinExistence type="inferred from homology"/>
<comment type="similarity">
    <text evidence="2">Belongs to the WD repeat NOL10/ENP2 family.</text>
</comment>
<evidence type="ECO:0000256" key="1">
    <source>
        <dbReference type="ARBA" id="ARBA00004604"/>
    </source>
</evidence>
<evidence type="ECO:0000313" key="10">
    <source>
        <dbReference type="EMBL" id="KAK5089690.1"/>
    </source>
</evidence>
<dbReference type="PANTHER" id="PTHR14927:SF0">
    <property type="entry name" value="NUCLEOLAR PROTEIN 10"/>
    <property type="match status" value="1"/>
</dbReference>
<evidence type="ECO:0000256" key="6">
    <source>
        <dbReference type="SAM" id="MobiDB-lite"/>
    </source>
</evidence>
<dbReference type="InterPro" id="IPR056550">
    <property type="entry name" value="NOL10_2nd"/>
</dbReference>
<evidence type="ECO:0000256" key="4">
    <source>
        <dbReference type="ARBA" id="ARBA00022737"/>
    </source>
</evidence>
<feature type="compositionally biased region" description="Basic and acidic residues" evidence="6">
    <location>
        <begin position="563"/>
        <end position="583"/>
    </location>
</feature>
<dbReference type="Gene3D" id="2.130.10.10">
    <property type="entry name" value="YVTN repeat-like/Quinoprotein amine dehydrogenase"/>
    <property type="match status" value="1"/>
</dbReference>
<feature type="region of interest" description="Disordered" evidence="6">
    <location>
        <begin position="457"/>
        <end position="491"/>
    </location>
</feature>
<sequence length="687" mass="76165">MKLTNSAVPVYTVAGTSSDGNIPDWVKNKKLKKGHDYANHIELLQDFEFEEASHCVRVSDDDYSKSVHLQEDRSIEFHTPGGCHYSLRIPRYGRDLVYDRSNTDLYVPSVGVNANGMGEVFRINLELGRFMNEFEIDVGGDDMTSSGGGALQGGIGVGAVNTGVVAKESHGLVVFGTSLGTVEYWDPRVRTRVATLTVPAEFGSRPEVTAMDFHASGIRNAVGTSTGLIYLYDLRSPVPILKKDQGYDYPIQHVQFLTSNSSTRSAHSEPKILSADKRILKIWEERDGTPWTSVEPDVDINCVAWCPDSGMILTANEGKQQHAFLIPQLGPAPKWAAFLDNVVEEMADDPNDPNAFSSRKSGEVYDNFKFLTQPQLRTLNLDHLVGKTNLLRPYMHGYFVAQKLYEEARLIANPTSYEEERAKRVQQKIDKERESRIRGQKKVTAKVNRKLAERILKKEAQNERKRAQKVLAQGGDEKSAAEATEQAKTDDKGLLVDSRFAKMFEQDDFVVDEASREFQSINPSTKVEPRSNLDHERGLTAVEEDMIDEVPGSSDEGTSSGDDYAHRKVDGRADRISTADYKRRPDKRKSKQKPGGMSMQVSSSKAGPRAGGRTQQDRTFGDRAATFQSTGRERRAGGGGGGGVVGEKTITFDAAPKKRTKPDLDTGRTQQRGGDRRSASKNQFRGM</sequence>
<dbReference type="InterPro" id="IPR012580">
    <property type="entry name" value="NUC153"/>
</dbReference>
<keyword evidence="5" id="KW-0539">Nucleus</keyword>
<feature type="domain" description="Nucleolar protein 10-like second" evidence="8">
    <location>
        <begin position="364"/>
        <end position="413"/>
    </location>
</feature>
<evidence type="ECO:0000259" key="9">
    <source>
        <dbReference type="Pfam" id="PF23098"/>
    </source>
</evidence>
<dbReference type="PANTHER" id="PTHR14927">
    <property type="entry name" value="NUCLEOLAR PROTEIN 10"/>
    <property type="match status" value="1"/>
</dbReference>
<comment type="subcellular location">
    <subcellularLocation>
        <location evidence="1">Nucleus</location>
        <location evidence="1">Nucleolus</location>
    </subcellularLocation>
</comment>